<dbReference type="eggNOG" id="KOG3207">
    <property type="taxonomic scope" value="Eukaryota"/>
</dbReference>
<evidence type="ECO:0000313" key="13">
    <source>
        <dbReference type="EnsemblMetazoa" id="HelroP193366"/>
    </source>
</evidence>
<keyword evidence="4" id="KW-0963">Cytoplasm</keyword>
<keyword evidence="14" id="KW-1185">Reference proteome</keyword>
<evidence type="ECO:0000256" key="1">
    <source>
        <dbReference type="ARBA" id="ARBA00004496"/>
    </source>
</evidence>
<comment type="similarity">
    <text evidence="2">Belongs to the TBCE family.</text>
</comment>
<evidence type="ECO:0000256" key="2">
    <source>
        <dbReference type="ARBA" id="ARBA00006286"/>
    </source>
</evidence>
<dbReference type="GeneID" id="20212618"/>
<dbReference type="AlphaFoldDB" id="T1FUX2"/>
<evidence type="ECO:0000256" key="5">
    <source>
        <dbReference type="ARBA" id="ARBA00022614"/>
    </source>
</evidence>
<dbReference type="GO" id="GO:0000226">
    <property type="term" value="P:microtubule cytoskeleton organization"/>
    <property type="evidence" value="ECO:0000318"/>
    <property type="project" value="GO_Central"/>
</dbReference>
<dbReference type="SMART" id="SM01052">
    <property type="entry name" value="CAP_GLY"/>
    <property type="match status" value="1"/>
</dbReference>
<dbReference type="EMBL" id="KB097456">
    <property type="protein sequence ID" value="ESN97125.1"/>
    <property type="molecule type" value="Genomic_DNA"/>
</dbReference>
<dbReference type="HOGENOM" id="CLU_017716_5_0_1"/>
<dbReference type="CTD" id="20212618"/>
<evidence type="ECO:0000256" key="7">
    <source>
        <dbReference type="ARBA" id="ARBA00023186"/>
    </source>
</evidence>
<reference evidence="12 14" key="2">
    <citation type="journal article" date="2013" name="Nature">
        <title>Insights into bilaterian evolution from three spiralian genomes.</title>
        <authorList>
            <person name="Simakov O."/>
            <person name="Marletaz F."/>
            <person name="Cho S.J."/>
            <person name="Edsinger-Gonzales E."/>
            <person name="Havlak P."/>
            <person name="Hellsten U."/>
            <person name="Kuo D.H."/>
            <person name="Larsson T."/>
            <person name="Lv J."/>
            <person name="Arendt D."/>
            <person name="Savage R."/>
            <person name="Osoegawa K."/>
            <person name="de Jong P."/>
            <person name="Grimwood J."/>
            <person name="Chapman J.A."/>
            <person name="Shapiro H."/>
            <person name="Aerts A."/>
            <person name="Otillar R.P."/>
            <person name="Terry A.Y."/>
            <person name="Boore J.L."/>
            <person name="Grigoriev I.V."/>
            <person name="Lindberg D.R."/>
            <person name="Seaver E.C."/>
            <person name="Weisblat D.A."/>
            <person name="Putnam N.H."/>
            <person name="Rokhsar D.S."/>
        </authorList>
    </citation>
    <scope>NUCLEOTIDE SEQUENCE</scope>
</reference>
<dbReference type="GO" id="GO:0007021">
    <property type="term" value="P:tubulin complex assembly"/>
    <property type="evidence" value="ECO:0000318"/>
    <property type="project" value="GO_Central"/>
</dbReference>
<dbReference type="EnsemblMetazoa" id="HelroT193366">
    <property type="protein sequence ID" value="HelroP193366"/>
    <property type="gene ID" value="HelroG193366"/>
</dbReference>
<protein>
    <recommendedName>
        <fullName evidence="3">Tubulin-specific chaperone E</fullName>
    </recommendedName>
    <alternativeName>
        <fullName evidence="9">Tubulin-folding cofactor E</fullName>
    </alternativeName>
</protein>
<organism evidence="13 14">
    <name type="scientific">Helobdella robusta</name>
    <name type="common">Californian leech</name>
    <dbReference type="NCBI Taxonomy" id="6412"/>
    <lineage>
        <taxon>Eukaryota</taxon>
        <taxon>Metazoa</taxon>
        <taxon>Spiralia</taxon>
        <taxon>Lophotrochozoa</taxon>
        <taxon>Annelida</taxon>
        <taxon>Clitellata</taxon>
        <taxon>Hirudinea</taxon>
        <taxon>Rhynchobdellida</taxon>
        <taxon>Glossiphoniidae</taxon>
        <taxon>Helobdella</taxon>
    </lineage>
</organism>
<dbReference type="GO" id="GO:0007023">
    <property type="term" value="P:post-chaperonin tubulin folding pathway"/>
    <property type="evidence" value="ECO:0000318"/>
    <property type="project" value="GO_Central"/>
</dbReference>
<dbReference type="InterPro" id="IPR001611">
    <property type="entry name" value="Leu-rich_rpt"/>
</dbReference>
<dbReference type="Gene3D" id="2.30.30.190">
    <property type="entry name" value="CAP Gly-rich-like domain"/>
    <property type="match status" value="1"/>
</dbReference>
<proteinExistence type="inferred from homology"/>
<name>T1FUX2_HELRO</name>
<dbReference type="PROSITE" id="PS51450">
    <property type="entry name" value="LRR"/>
    <property type="match status" value="1"/>
</dbReference>
<evidence type="ECO:0000256" key="8">
    <source>
        <dbReference type="ARBA" id="ARBA00026055"/>
    </source>
</evidence>
<comment type="subunit">
    <text evidence="8">Supercomplex made of cofactors A to E. Cofactors A and D function by capturing and stabilizing tubulin in a quasi-native conformation. Cofactor E binds to the cofactor D-tubulin complex; interaction with cofactor C then causes the release of tubulin polypeptides that are committed to the native state.</text>
</comment>
<dbReference type="Gene3D" id="3.80.10.10">
    <property type="entry name" value="Ribonuclease Inhibitor"/>
    <property type="match status" value="1"/>
</dbReference>
<dbReference type="Pfam" id="PF01302">
    <property type="entry name" value="CAP_GLY"/>
    <property type="match status" value="1"/>
</dbReference>
<dbReference type="InParanoid" id="T1FUX2"/>
<dbReference type="OrthoDB" id="5273213at2759"/>
<evidence type="ECO:0000256" key="6">
    <source>
        <dbReference type="ARBA" id="ARBA00022737"/>
    </source>
</evidence>
<dbReference type="GO" id="GO:0005737">
    <property type="term" value="C:cytoplasm"/>
    <property type="evidence" value="ECO:0000318"/>
    <property type="project" value="GO_Central"/>
</dbReference>
<dbReference type="PROSITE" id="PS50245">
    <property type="entry name" value="CAP_GLY_2"/>
    <property type="match status" value="1"/>
</dbReference>
<dbReference type="InterPro" id="IPR032675">
    <property type="entry name" value="LRR_dom_sf"/>
</dbReference>
<feature type="region of interest" description="Disordered" evidence="10">
    <location>
        <begin position="524"/>
        <end position="547"/>
    </location>
</feature>
<evidence type="ECO:0000256" key="4">
    <source>
        <dbReference type="ARBA" id="ARBA00022490"/>
    </source>
</evidence>
<evidence type="ECO:0000259" key="11">
    <source>
        <dbReference type="PROSITE" id="PS50245"/>
    </source>
</evidence>
<keyword evidence="6" id="KW-0677">Repeat</keyword>
<dbReference type="EMBL" id="AMQM01006500">
    <property type="status" value="NOT_ANNOTATED_CDS"/>
    <property type="molecule type" value="Genomic_DNA"/>
</dbReference>
<dbReference type="SUPFAM" id="SSF74924">
    <property type="entry name" value="Cap-Gly domain"/>
    <property type="match status" value="1"/>
</dbReference>
<evidence type="ECO:0000313" key="14">
    <source>
        <dbReference type="Proteomes" id="UP000015101"/>
    </source>
</evidence>
<dbReference type="Proteomes" id="UP000015101">
    <property type="component" value="Unassembled WGS sequence"/>
</dbReference>
<dbReference type="KEGG" id="hro:HELRODRAFT_193366"/>
<feature type="domain" description="CAP-Gly" evidence="11">
    <location>
        <begin position="27"/>
        <end position="71"/>
    </location>
</feature>
<evidence type="ECO:0000313" key="12">
    <source>
        <dbReference type="EMBL" id="ESN97125.1"/>
    </source>
</evidence>
<reference evidence="13" key="3">
    <citation type="submission" date="2015-06" db="UniProtKB">
        <authorList>
            <consortium name="EnsemblMetazoa"/>
        </authorList>
    </citation>
    <scope>IDENTIFICATION</scope>
</reference>
<dbReference type="FunFam" id="2.30.30.190:FF:000016">
    <property type="entry name" value="Tubulin-folding cofactor E"/>
    <property type="match status" value="1"/>
</dbReference>
<comment type="subcellular location">
    <subcellularLocation>
        <location evidence="1">Cytoplasm</location>
    </subcellularLocation>
</comment>
<gene>
    <name evidence="13" type="primary">20212618</name>
    <name evidence="12" type="ORF">HELRODRAFT_193366</name>
</gene>
<dbReference type="InterPro" id="IPR000938">
    <property type="entry name" value="CAP-Gly_domain"/>
</dbReference>
<evidence type="ECO:0000256" key="10">
    <source>
        <dbReference type="SAM" id="MobiDB-lite"/>
    </source>
</evidence>
<dbReference type="GO" id="GO:0043014">
    <property type="term" value="F:alpha-tubulin binding"/>
    <property type="evidence" value="ECO:0000318"/>
    <property type="project" value="GO_Central"/>
</dbReference>
<accession>T1FUX2</accession>
<keyword evidence="7" id="KW-0143">Chaperone</keyword>
<sequence length="591" mass="65548">MATDSFEINQRIQSIEGDDIGTIKYVGPLPNTTGLWLGIDWDNEERGKHDGTFSGQRFFVTRTSKSGSFLRPTKCATPISLMDAIREKYVVENERVDGESENDEQKKDDGVQSINEIGSKNVYFVGCSKIEREQSSLKDLKSISLRKHAISRCCSANQTLDTLGSLVELSLADNLFTDWSEIQKIVNSLPKLESLNLKGNRFMKGIPEITRHIKILNNSEILAVHKTLMHIPTSGDSVTNSLITNNATDNNTDTNNANTTTASMMNDELDDDGDFNYNNSSTISSGGANCISNINCNNNVNFLCLFGVGFDFEQVLNTSFDFVRLKTLILAYNHIEEIDLNLWLSATGTSLLASPSLPWLPLLFVTNLSLEGNRLRSWSEVLKVGCVLLWLDELNVSACGLDEVGDRTPDAEFLTDHPRYIELIEKFGKPDKGMLEVKTNDIKSELLHVFIALVANDDENKDGTATGEKVAKIVEKKLPPSMTAGRLMMMLVKRIFKEEIRKLGIVSPDPDSFKLSYSSPLFAKNSGENRDKESTLEDKNSVSGDKNSAGAGSLDLFIAPGRELEIPIDDPFKEIGYFSIISGDSLYLRKC</sequence>
<reference evidence="14" key="1">
    <citation type="submission" date="2012-12" db="EMBL/GenBank/DDBJ databases">
        <authorList>
            <person name="Hellsten U."/>
            <person name="Grimwood J."/>
            <person name="Chapman J.A."/>
            <person name="Shapiro H."/>
            <person name="Aerts A."/>
            <person name="Otillar R.P."/>
            <person name="Terry A.Y."/>
            <person name="Boore J.L."/>
            <person name="Simakov O."/>
            <person name="Marletaz F."/>
            <person name="Cho S.-J."/>
            <person name="Edsinger-Gonzales E."/>
            <person name="Havlak P."/>
            <person name="Kuo D.-H."/>
            <person name="Larsson T."/>
            <person name="Lv J."/>
            <person name="Arendt D."/>
            <person name="Savage R."/>
            <person name="Osoegawa K."/>
            <person name="de Jong P."/>
            <person name="Lindberg D.R."/>
            <person name="Seaver E.C."/>
            <person name="Weisblat D.A."/>
            <person name="Putnam N.H."/>
            <person name="Grigoriev I.V."/>
            <person name="Rokhsar D.S."/>
        </authorList>
    </citation>
    <scope>NUCLEOTIDE SEQUENCE</scope>
</reference>
<evidence type="ECO:0000256" key="3">
    <source>
        <dbReference type="ARBA" id="ARBA00015004"/>
    </source>
</evidence>
<evidence type="ECO:0000256" key="9">
    <source>
        <dbReference type="ARBA" id="ARBA00030180"/>
    </source>
</evidence>
<keyword evidence="5" id="KW-0433">Leucine-rich repeat</keyword>
<dbReference type="RefSeq" id="XP_009024904.1">
    <property type="nucleotide sequence ID" value="XM_009026656.1"/>
</dbReference>
<dbReference type="SUPFAM" id="SSF52058">
    <property type="entry name" value="L domain-like"/>
    <property type="match status" value="1"/>
</dbReference>
<feature type="compositionally biased region" description="Basic and acidic residues" evidence="10">
    <location>
        <begin position="527"/>
        <end position="540"/>
    </location>
</feature>
<dbReference type="InterPro" id="IPR036859">
    <property type="entry name" value="CAP-Gly_dom_sf"/>
</dbReference>
<dbReference type="EMBL" id="AMQM01006501">
    <property type="status" value="NOT_ANNOTATED_CDS"/>
    <property type="molecule type" value="Genomic_DNA"/>
</dbReference>
<dbReference type="STRING" id="6412.T1FUX2"/>